<evidence type="ECO:0000313" key="1">
    <source>
        <dbReference type="EMBL" id="CAG8465916.1"/>
    </source>
</evidence>
<dbReference type="EMBL" id="CAJVPT010001601">
    <property type="protein sequence ID" value="CAG8465916.1"/>
    <property type="molecule type" value="Genomic_DNA"/>
</dbReference>
<feature type="non-terminal residue" evidence="1">
    <location>
        <position position="281"/>
    </location>
</feature>
<proteinExistence type="predicted"/>
<protein>
    <submittedName>
        <fullName evidence="1">7274_t:CDS:1</fullName>
    </submittedName>
</protein>
<sequence length="281" mass="31185">MNESKRYFDKANSSESYSELYMISFYLAGVIGSILINYIIHQFIPEDSTLHSHHYGPPPGTACKESTKNCNPLSSQNDESSPLLQNGHMTSMMYNGSNDDLPRDSTSLNDIRDFCEEDRSNEHSTFVEVDVDESISPVLKPFRYLHENDQSNYLLEQEKSQLMRIGIQTALAISIHKFPEGLVTFISSKVSSSVGVALFFAIALHNISEGFTMALPLYLATQSRAKSFLYASLLGGLSQPLGALVGWLLLKRSEAECWNHDFVYGALFGATGGLMAVICIQ</sequence>
<keyword evidence="2" id="KW-1185">Reference proteome</keyword>
<reference evidence="1" key="1">
    <citation type="submission" date="2021-06" db="EMBL/GenBank/DDBJ databases">
        <authorList>
            <person name="Kallberg Y."/>
            <person name="Tangrot J."/>
            <person name="Rosling A."/>
        </authorList>
    </citation>
    <scope>NUCLEOTIDE SEQUENCE</scope>
    <source>
        <strain evidence="1">CL356</strain>
    </source>
</reference>
<name>A0ACA9KD16_9GLOM</name>
<gene>
    <name evidence="1" type="ORF">ACOLOM_LOCUS1375</name>
</gene>
<comment type="caution">
    <text evidence="1">The sequence shown here is derived from an EMBL/GenBank/DDBJ whole genome shotgun (WGS) entry which is preliminary data.</text>
</comment>
<dbReference type="Proteomes" id="UP000789525">
    <property type="component" value="Unassembled WGS sequence"/>
</dbReference>
<organism evidence="1 2">
    <name type="scientific">Acaulospora colombiana</name>
    <dbReference type="NCBI Taxonomy" id="27376"/>
    <lineage>
        <taxon>Eukaryota</taxon>
        <taxon>Fungi</taxon>
        <taxon>Fungi incertae sedis</taxon>
        <taxon>Mucoromycota</taxon>
        <taxon>Glomeromycotina</taxon>
        <taxon>Glomeromycetes</taxon>
        <taxon>Diversisporales</taxon>
        <taxon>Acaulosporaceae</taxon>
        <taxon>Acaulospora</taxon>
    </lineage>
</organism>
<evidence type="ECO:0000313" key="2">
    <source>
        <dbReference type="Proteomes" id="UP000789525"/>
    </source>
</evidence>
<accession>A0ACA9KD16</accession>